<proteinExistence type="predicted"/>
<evidence type="ECO:0000256" key="3">
    <source>
        <dbReference type="ARBA" id="ARBA00022553"/>
    </source>
</evidence>
<organism evidence="9 10">
    <name type="scientific">Mugilogobius chulae</name>
    <name type="common">yellowstripe goby</name>
    <dbReference type="NCBI Taxonomy" id="88201"/>
    <lineage>
        <taxon>Eukaryota</taxon>
        <taxon>Metazoa</taxon>
        <taxon>Chordata</taxon>
        <taxon>Craniata</taxon>
        <taxon>Vertebrata</taxon>
        <taxon>Euteleostomi</taxon>
        <taxon>Actinopterygii</taxon>
        <taxon>Neopterygii</taxon>
        <taxon>Teleostei</taxon>
        <taxon>Neoteleostei</taxon>
        <taxon>Acanthomorphata</taxon>
        <taxon>Gobiaria</taxon>
        <taxon>Gobiiformes</taxon>
        <taxon>Gobioidei</taxon>
        <taxon>Gobiidae</taxon>
        <taxon>Gobionellinae</taxon>
        <taxon>Mugilogobius</taxon>
    </lineage>
</organism>
<keyword evidence="8" id="KW-0812">Transmembrane</keyword>
<evidence type="ECO:0000256" key="2">
    <source>
        <dbReference type="ARBA" id="ARBA00022475"/>
    </source>
</evidence>
<keyword evidence="4" id="KW-0391">Immunity</keyword>
<evidence type="ECO:0000313" key="9">
    <source>
        <dbReference type="EMBL" id="KAK7880659.1"/>
    </source>
</evidence>
<reference evidence="10" key="1">
    <citation type="submission" date="2024-04" db="EMBL/GenBank/DDBJ databases">
        <title>Salinicola lusitanus LLJ914,a marine bacterium isolated from the Okinawa Trough.</title>
        <authorList>
            <person name="Li J."/>
        </authorList>
    </citation>
    <scope>NUCLEOTIDE SEQUENCE [LARGE SCALE GENOMIC DNA]</scope>
</reference>
<feature type="region of interest" description="Disordered" evidence="7">
    <location>
        <begin position="45"/>
        <end position="84"/>
    </location>
</feature>
<dbReference type="Pfam" id="PF11628">
    <property type="entry name" value="TCR_zetazeta"/>
    <property type="match status" value="1"/>
</dbReference>
<dbReference type="GO" id="GO:0032998">
    <property type="term" value="C:Fc-epsilon receptor I complex"/>
    <property type="evidence" value="ECO:0007669"/>
    <property type="project" value="InterPro"/>
</dbReference>
<feature type="transmembrane region" description="Helical" evidence="8">
    <location>
        <begin position="7"/>
        <end position="26"/>
    </location>
</feature>
<evidence type="ECO:0000256" key="6">
    <source>
        <dbReference type="ARBA" id="ARBA00023170"/>
    </source>
</evidence>
<keyword evidence="8" id="KW-0472">Membrane</keyword>
<evidence type="ECO:0000256" key="8">
    <source>
        <dbReference type="SAM" id="Phobius"/>
    </source>
</evidence>
<gene>
    <name evidence="9" type="ORF">WMY93_032700</name>
</gene>
<accession>A0AAW0MR49</accession>
<evidence type="ECO:0000256" key="1">
    <source>
        <dbReference type="ARBA" id="ARBA00004251"/>
    </source>
</evidence>
<protein>
    <submittedName>
        <fullName evidence="9">Uncharacterized protein</fullName>
    </submittedName>
</protein>
<feature type="compositionally biased region" description="Polar residues" evidence="7">
    <location>
        <begin position="45"/>
        <end position="67"/>
    </location>
</feature>
<keyword evidence="2" id="KW-1003">Cell membrane</keyword>
<dbReference type="EMBL" id="JBBPFD010000061">
    <property type="protein sequence ID" value="KAK7880659.1"/>
    <property type="molecule type" value="Genomic_DNA"/>
</dbReference>
<dbReference type="AlphaFoldDB" id="A0AAW0MR49"/>
<dbReference type="GO" id="GO:0019767">
    <property type="term" value="F:IgE receptor activity"/>
    <property type="evidence" value="ECO:0007669"/>
    <property type="project" value="InterPro"/>
</dbReference>
<name>A0AAW0MR49_9GOBI</name>
<evidence type="ECO:0000256" key="4">
    <source>
        <dbReference type="ARBA" id="ARBA00022859"/>
    </source>
</evidence>
<keyword evidence="5" id="KW-1015">Disulfide bond</keyword>
<keyword evidence="8" id="KW-1133">Transmembrane helix</keyword>
<sequence length="142" mass="15349">MLVNMNYCYILDGILLLYGVILTAMYCRLRSCDGVCGWAASSVSLTKSDTNSSESTGTRLRQQATDEIQTHKQEASSPQKQAPEAGIYAVRHLSVVIKKLFKKAKEHRGAAYTAAGKACSVSRTPLQKGTSTGNSISTQSIQ</sequence>
<evidence type="ECO:0000256" key="7">
    <source>
        <dbReference type="SAM" id="MobiDB-lite"/>
    </source>
</evidence>
<comment type="caution">
    <text evidence="9">The sequence shown here is derived from an EMBL/GenBank/DDBJ whole genome shotgun (WGS) entry which is preliminary data.</text>
</comment>
<evidence type="ECO:0000313" key="10">
    <source>
        <dbReference type="Proteomes" id="UP001460270"/>
    </source>
</evidence>
<keyword evidence="6" id="KW-0675">Receptor</keyword>
<keyword evidence="10" id="KW-1185">Reference proteome</keyword>
<comment type="subcellular location">
    <subcellularLocation>
        <location evidence="1">Cell membrane</location>
        <topology evidence="1">Single-pass type I membrane protein</topology>
    </subcellularLocation>
</comment>
<dbReference type="PANTHER" id="PTHR16803:SF0">
    <property type="entry name" value="HIGH AFFINITY IMMUNOGLOBULIN EPSILON RECEPTOR SUBUNIT GAMMA"/>
    <property type="match status" value="1"/>
</dbReference>
<dbReference type="InterPro" id="IPR021663">
    <property type="entry name" value="CD3_zeta/IgE_Fc_rcpt_gamma"/>
</dbReference>
<dbReference type="PANTHER" id="PTHR16803">
    <property type="entry name" value="HIGH AFFINITY IMMUNOGLOBULIN EPSILON RECEPTOR GAMMA-SUBUNIT"/>
    <property type="match status" value="1"/>
</dbReference>
<dbReference type="GO" id="GO:0002376">
    <property type="term" value="P:immune system process"/>
    <property type="evidence" value="ECO:0007669"/>
    <property type="project" value="UniProtKB-KW"/>
</dbReference>
<keyword evidence="3" id="KW-0597">Phosphoprotein</keyword>
<dbReference type="Proteomes" id="UP001460270">
    <property type="component" value="Unassembled WGS sequence"/>
</dbReference>
<evidence type="ECO:0000256" key="5">
    <source>
        <dbReference type="ARBA" id="ARBA00023157"/>
    </source>
</evidence>
<dbReference type="InterPro" id="IPR042340">
    <property type="entry name" value="FCER1G"/>
</dbReference>